<dbReference type="SUPFAM" id="SSF51338">
    <property type="entry name" value="Composite domain of metallo-dependent hydrolases"/>
    <property type="match status" value="1"/>
</dbReference>
<dbReference type="Gene3D" id="2.30.40.10">
    <property type="entry name" value="Urease, subunit C, domain 1"/>
    <property type="match status" value="1"/>
</dbReference>
<dbReference type="InterPro" id="IPR006680">
    <property type="entry name" value="Amidohydro-rel"/>
</dbReference>
<name>A0A0E0JA58_ORYNI</name>
<dbReference type="GO" id="GO:0046872">
    <property type="term" value="F:metal ion binding"/>
    <property type="evidence" value="ECO:0007669"/>
    <property type="project" value="UniProtKB-KW"/>
</dbReference>
<dbReference type="InterPro" id="IPR054418">
    <property type="entry name" value="MQNX/HUTI_composite_N"/>
</dbReference>
<evidence type="ECO:0000256" key="2">
    <source>
        <dbReference type="ARBA" id="ARBA00022801"/>
    </source>
</evidence>
<feature type="domain" description="Aminodeoxyfutalosine deaminase/Imidazolonepropionase-like composite" evidence="5">
    <location>
        <begin position="30"/>
        <end position="55"/>
    </location>
</feature>
<dbReference type="Pfam" id="PF01979">
    <property type="entry name" value="Amidohydro_1"/>
    <property type="match status" value="2"/>
</dbReference>
<dbReference type="STRING" id="4536.A0A0E0JA58"/>
<evidence type="ECO:0000259" key="4">
    <source>
        <dbReference type="Pfam" id="PF01979"/>
    </source>
</evidence>
<dbReference type="GO" id="GO:0016810">
    <property type="term" value="F:hydrolase activity, acting on carbon-nitrogen (but not peptide) bonds"/>
    <property type="evidence" value="ECO:0007669"/>
    <property type="project" value="InterPro"/>
</dbReference>
<dbReference type="Gene3D" id="3.20.20.140">
    <property type="entry name" value="Metal-dependent hydrolases"/>
    <property type="match status" value="1"/>
</dbReference>
<sequence>MAAAVADEVTVLHGGVVVTMDGGFRVFRDGAVAVAGDRIAAVGPSADVLSSFPGAASTVDLAGRILLPGFVNTHVHTSQQLARGIADDVDLMTWLHGRIWPYESHMTEEDSYASTLLCGIELIRSGVSMTSCIVLPQSQKDLYEKHHNTADGRIRIWFGLRQIMNATDRLLLETRDAAQKLNTGIHMHIAEIPYENELVMRTKGIDHGTVTYLEKIDFLRSNLLAAHSVWLNKPEIGHFLKADVKVSHCPASAMRLLGFSPVREMLDSGVCVSLGTDGAPSNNRMSIVDEMYLACLINKGREAYITGTTNPTALPAETVLKMATINGAKAVLWDNEIGSLEVGKKVIPLAVILSCVAFDSLMTINTAHILFPYSSQNPY</sequence>
<protein>
    <recommendedName>
        <fullName evidence="8">Amidohydrolase-related domain-containing protein</fullName>
    </recommendedName>
</protein>
<dbReference type="InterPro" id="IPR050287">
    <property type="entry name" value="MTA/SAH_deaminase"/>
</dbReference>
<reference evidence="6" key="1">
    <citation type="submission" date="2015-04" db="UniProtKB">
        <authorList>
            <consortium name="EnsemblPlants"/>
        </authorList>
    </citation>
    <scope>IDENTIFICATION</scope>
    <source>
        <strain evidence="6">SL10</strain>
    </source>
</reference>
<evidence type="ECO:0000259" key="5">
    <source>
        <dbReference type="Pfam" id="PF22039"/>
    </source>
</evidence>
<dbReference type="SUPFAM" id="SSF51556">
    <property type="entry name" value="Metallo-dependent hydrolases"/>
    <property type="match status" value="1"/>
</dbReference>
<dbReference type="Proteomes" id="UP000006591">
    <property type="component" value="Chromosome 12"/>
</dbReference>
<dbReference type="OMA" id="WLVPVEP"/>
<evidence type="ECO:0000313" key="6">
    <source>
        <dbReference type="EnsemblPlants" id="ONIVA12G11670.1"/>
    </source>
</evidence>
<dbReference type="PANTHER" id="PTHR43794:SF11">
    <property type="entry name" value="AMIDOHYDROLASE-RELATED DOMAIN-CONTAINING PROTEIN"/>
    <property type="match status" value="1"/>
</dbReference>
<dbReference type="AlphaFoldDB" id="A0A0E0JA58"/>
<dbReference type="InterPro" id="IPR032466">
    <property type="entry name" value="Metal_Hydrolase"/>
</dbReference>
<dbReference type="Pfam" id="PF22039">
    <property type="entry name" value="HUTI_composite_bact"/>
    <property type="match status" value="1"/>
</dbReference>
<feature type="domain" description="Amidohydrolase-related" evidence="4">
    <location>
        <begin position="144"/>
        <end position="345"/>
    </location>
</feature>
<dbReference type="HOGENOM" id="CLU_012358_2_1_1"/>
<evidence type="ECO:0000313" key="7">
    <source>
        <dbReference type="Proteomes" id="UP000006591"/>
    </source>
</evidence>
<keyword evidence="1" id="KW-0479">Metal-binding</keyword>
<dbReference type="PANTHER" id="PTHR43794">
    <property type="entry name" value="AMINOHYDROLASE SSNA-RELATED"/>
    <property type="match status" value="1"/>
</dbReference>
<proteinExistence type="predicted"/>
<dbReference type="InterPro" id="IPR011059">
    <property type="entry name" value="Metal-dep_hydrolase_composite"/>
</dbReference>
<evidence type="ECO:0000256" key="3">
    <source>
        <dbReference type="ARBA" id="ARBA00022833"/>
    </source>
</evidence>
<dbReference type="Gramene" id="ONIVA12G11670.1">
    <property type="protein sequence ID" value="ONIVA12G11670.1"/>
    <property type="gene ID" value="ONIVA12G11670"/>
</dbReference>
<keyword evidence="2" id="KW-0378">Hydrolase</keyword>
<keyword evidence="3" id="KW-0862">Zinc</keyword>
<feature type="domain" description="Amidohydrolase-related" evidence="4">
    <location>
        <begin position="65"/>
        <end position="129"/>
    </location>
</feature>
<evidence type="ECO:0008006" key="8">
    <source>
        <dbReference type="Google" id="ProtNLM"/>
    </source>
</evidence>
<reference evidence="6" key="2">
    <citation type="submission" date="2018-04" db="EMBL/GenBank/DDBJ databases">
        <title>OnivRS2 (Oryza nivara Reference Sequence Version 2).</title>
        <authorList>
            <person name="Zhang J."/>
            <person name="Kudrna D."/>
            <person name="Lee S."/>
            <person name="Talag J."/>
            <person name="Rajasekar S."/>
            <person name="Welchert J."/>
            <person name="Hsing Y.-I."/>
            <person name="Wing R.A."/>
        </authorList>
    </citation>
    <scope>NUCLEOTIDE SEQUENCE [LARGE SCALE GENOMIC DNA]</scope>
    <source>
        <strain evidence="6">SL10</strain>
    </source>
</reference>
<dbReference type="EnsemblPlants" id="ONIVA12G11670.1">
    <property type="protein sequence ID" value="ONIVA12G11670.1"/>
    <property type="gene ID" value="ONIVA12G11670"/>
</dbReference>
<dbReference type="eggNOG" id="KOG3968">
    <property type="taxonomic scope" value="Eukaryota"/>
</dbReference>
<keyword evidence="7" id="KW-1185">Reference proteome</keyword>
<organism evidence="6">
    <name type="scientific">Oryza nivara</name>
    <name type="common">Indian wild rice</name>
    <name type="synonym">Oryza sativa f. spontanea</name>
    <dbReference type="NCBI Taxonomy" id="4536"/>
    <lineage>
        <taxon>Eukaryota</taxon>
        <taxon>Viridiplantae</taxon>
        <taxon>Streptophyta</taxon>
        <taxon>Embryophyta</taxon>
        <taxon>Tracheophyta</taxon>
        <taxon>Spermatophyta</taxon>
        <taxon>Magnoliopsida</taxon>
        <taxon>Liliopsida</taxon>
        <taxon>Poales</taxon>
        <taxon>Poaceae</taxon>
        <taxon>BOP clade</taxon>
        <taxon>Oryzoideae</taxon>
        <taxon>Oryzeae</taxon>
        <taxon>Oryzinae</taxon>
        <taxon>Oryza</taxon>
    </lineage>
</organism>
<accession>A0A0E0JA58</accession>
<evidence type="ECO:0000256" key="1">
    <source>
        <dbReference type="ARBA" id="ARBA00022723"/>
    </source>
</evidence>